<sequence>MFYNYIHVPCDYMQYTLFCLHSCILQDHNDIFRFKLVPSLMTSPVNKAVKEHAQVQNGNEQAT</sequence>
<reference evidence="1" key="2">
    <citation type="journal article" date="2015" name="Data Brief">
        <title>Shoot transcriptome of the giant reed, Arundo donax.</title>
        <authorList>
            <person name="Barrero R.A."/>
            <person name="Guerrero F.D."/>
            <person name="Moolhuijzen P."/>
            <person name="Goolsby J.A."/>
            <person name="Tidwell J."/>
            <person name="Bellgard S.E."/>
            <person name="Bellgard M.I."/>
        </authorList>
    </citation>
    <scope>NUCLEOTIDE SEQUENCE</scope>
    <source>
        <tissue evidence="1">Shoot tissue taken approximately 20 cm above the soil surface</tissue>
    </source>
</reference>
<proteinExistence type="predicted"/>
<dbReference type="EMBL" id="GBRH01273813">
    <property type="protein sequence ID" value="JAD24082.1"/>
    <property type="molecule type" value="Transcribed_RNA"/>
</dbReference>
<dbReference type="AlphaFoldDB" id="A0A0A8YN66"/>
<name>A0A0A8YN66_ARUDO</name>
<protein>
    <submittedName>
        <fullName evidence="1">Uncharacterized protein</fullName>
    </submittedName>
</protein>
<organism evidence="1">
    <name type="scientific">Arundo donax</name>
    <name type="common">Giant reed</name>
    <name type="synonym">Donax arundinaceus</name>
    <dbReference type="NCBI Taxonomy" id="35708"/>
    <lineage>
        <taxon>Eukaryota</taxon>
        <taxon>Viridiplantae</taxon>
        <taxon>Streptophyta</taxon>
        <taxon>Embryophyta</taxon>
        <taxon>Tracheophyta</taxon>
        <taxon>Spermatophyta</taxon>
        <taxon>Magnoliopsida</taxon>
        <taxon>Liliopsida</taxon>
        <taxon>Poales</taxon>
        <taxon>Poaceae</taxon>
        <taxon>PACMAD clade</taxon>
        <taxon>Arundinoideae</taxon>
        <taxon>Arundineae</taxon>
        <taxon>Arundo</taxon>
    </lineage>
</organism>
<reference evidence="1" key="1">
    <citation type="submission" date="2014-09" db="EMBL/GenBank/DDBJ databases">
        <authorList>
            <person name="Magalhaes I.L.F."/>
            <person name="Oliveira U."/>
            <person name="Santos F.R."/>
            <person name="Vidigal T.H.D.A."/>
            <person name="Brescovit A.D."/>
            <person name="Santos A.J."/>
        </authorList>
    </citation>
    <scope>NUCLEOTIDE SEQUENCE</scope>
    <source>
        <tissue evidence="1">Shoot tissue taken approximately 20 cm above the soil surface</tissue>
    </source>
</reference>
<accession>A0A0A8YN66</accession>
<evidence type="ECO:0000313" key="1">
    <source>
        <dbReference type="EMBL" id="JAD24082.1"/>
    </source>
</evidence>